<organism evidence="1">
    <name type="scientific">Oryza brachyantha</name>
    <name type="common">malo sina</name>
    <dbReference type="NCBI Taxonomy" id="4533"/>
    <lineage>
        <taxon>Eukaryota</taxon>
        <taxon>Viridiplantae</taxon>
        <taxon>Streptophyta</taxon>
        <taxon>Embryophyta</taxon>
        <taxon>Tracheophyta</taxon>
        <taxon>Spermatophyta</taxon>
        <taxon>Magnoliopsida</taxon>
        <taxon>Liliopsida</taxon>
        <taxon>Poales</taxon>
        <taxon>Poaceae</taxon>
        <taxon>BOP clade</taxon>
        <taxon>Oryzoideae</taxon>
        <taxon>Oryzeae</taxon>
        <taxon>Oryzinae</taxon>
        <taxon>Oryza</taxon>
    </lineage>
</organism>
<evidence type="ECO:0000313" key="2">
    <source>
        <dbReference type="Proteomes" id="UP000006038"/>
    </source>
</evidence>
<evidence type="ECO:0000313" key="1">
    <source>
        <dbReference type="EnsemblPlants" id="OB05G21850.1"/>
    </source>
</evidence>
<keyword evidence="2" id="KW-1185">Reference proteome</keyword>
<reference evidence="1" key="1">
    <citation type="journal article" date="2013" name="Nat. Commun.">
        <title>Whole-genome sequencing of Oryza brachyantha reveals mechanisms underlying Oryza genome evolution.</title>
        <authorList>
            <person name="Chen J."/>
            <person name="Huang Q."/>
            <person name="Gao D."/>
            <person name="Wang J."/>
            <person name="Lang Y."/>
            <person name="Liu T."/>
            <person name="Li B."/>
            <person name="Bai Z."/>
            <person name="Luis Goicoechea J."/>
            <person name="Liang C."/>
            <person name="Chen C."/>
            <person name="Zhang W."/>
            <person name="Sun S."/>
            <person name="Liao Y."/>
            <person name="Zhang X."/>
            <person name="Yang L."/>
            <person name="Song C."/>
            <person name="Wang M."/>
            <person name="Shi J."/>
            <person name="Liu G."/>
            <person name="Liu J."/>
            <person name="Zhou H."/>
            <person name="Zhou W."/>
            <person name="Yu Q."/>
            <person name="An N."/>
            <person name="Chen Y."/>
            <person name="Cai Q."/>
            <person name="Wang B."/>
            <person name="Liu B."/>
            <person name="Min J."/>
            <person name="Huang Y."/>
            <person name="Wu H."/>
            <person name="Li Z."/>
            <person name="Zhang Y."/>
            <person name="Yin Y."/>
            <person name="Song W."/>
            <person name="Jiang J."/>
            <person name="Jackson S.A."/>
            <person name="Wing R.A."/>
            <person name="Wang J."/>
            <person name="Chen M."/>
        </authorList>
    </citation>
    <scope>NUCLEOTIDE SEQUENCE [LARGE SCALE GENOMIC DNA]</scope>
    <source>
        <strain evidence="1">cv. IRGC 101232</strain>
    </source>
</reference>
<reference evidence="1" key="2">
    <citation type="submission" date="2013-04" db="UniProtKB">
        <authorList>
            <consortium name="EnsemblPlants"/>
        </authorList>
    </citation>
    <scope>IDENTIFICATION</scope>
</reference>
<dbReference type="EnsemblPlants" id="OB05G21850.1">
    <property type="protein sequence ID" value="OB05G21850.1"/>
    <property type="gene ID" value="OB05G21850"/>
</dbReference>
<sequence>MVILSDLPVARSAALTLRMPFVSTSNVTSICGAPLGAGAMPVVNSCVFFVGTGVLRGIRVVITPGRLEAESERRDVEDDH</sequence>
<dbReference type="HOGENOM" id="CLU_2597151_0_0_1"/>
<proteinExistence type="predicted"/>
<dbReference type="Proteomes" id="UP000006038">
    <property type="component" value="Chromosome 5"/>
</dbReference>
<protein>
    <submittedName>
        <fullName evidence="1">Uncharacterized protein</fullName>
    </submittedName>
</protein>
<name>J3M6G1_ORYBR</name>
<dbReference type="AlphaFoldDB" id="J3M6G1"/>
<dbReference type="Gramene" id="OB05G21850.1">
    <property type="protein sequence ID" value="OB05G21850.1"/>
    <property type="gene ID" value="OB05G21850"/>
</dbReference>
<accession>J3M6G1</accession>